<accession>X6NY11</accession>
<dbReference type="InterPro" id="IPR029035">
    <property type="entry name" value="DHS-like_NAD/FAD-binding_dom"/>
</dbReference>
<feature type="compositionally biased region" description="Basic and acidic residues" evidence="2">
    <location>
        <begin position="123"/>
        <end position="133"/>
    </location>
</feature>
<dbReference type="Proteomes" id="UP000023152">
    <property type="component" value="Unassembled WGS sequence"/>
</dbReference>
<evidence type="ECO:0000313" key="5">
    <source>
        <dbReference type="Proteomes" id="UP000023152"/>
    </source>
</evidence>
<protein>
    <submittedName>
        <fullName evidence="4">Transcriptional regulator, Sir2 family</fullName>
    </submittedName>
</protein>
<feature type="transmembrane region" description="Helical" evidence="3">
    <location>
        <begin position="167"/>
        <end position="188"/>
    </location>
</feature>
<keyword evidence="3" id="KW-1133">Transmembrane helix</keyword>
<feature type="transmembrane region" description="Helical" evidence="3">
    <location>
        <begin position="356"/>
        <end position="378"/>
    </location>
</feature>
<feature type="region of interest" description="Disordered" evidence="2">
    <location>
        <begin position="122"/>
        <end position="143"/>
    </location>
</feature>
<evidence type="ECO:0000256" key="3">
    <source>
        <dbReference type="SAM" id="Phobius"/>
    </source>
</evidence>
<dbReference type="Gene3D" id="3.30.1600.10">
    <property type="entry name" value="SIR2/SIRT2 'Small Domain"/>
    <property type="match status" value="1"/>
</dbReference>
<dbReference type="GO" id="GO:0016740">
    <property type="term" value="F:transferase activity"/>
    <property type="evidence" value="ECO:0007669"/>
    <property type="project" value="UniProtKB-KW"/>
</dbReference>
<dbReference type="OrthoDB" id="424302at2759"/>
<proteinExistence type="predicted"/>
<keyword evidence="5" id="KW-1185">Reference proteome</keyword>
<dbReference type="Gene3D" id="3.40.50.1220">
    <property type="entry name" value="TPP-binding domain"/>
    <property type="match status" value="1"/>
</dbReference>
<feature type="region of interest" description="Disordered" evidence="2">
    <location>
        <begin position="1"/>
        <end position="49"/>
    </location>
</feature>
<keyword evidence="1" id="KW-0808">Transferase</keyword>
<keyword evidence="3" id="KW-0812">Transmembrane</keyword>
<keyword evidence="3" id="KW-0472">Membrane</keyword>
<gene>
    <name evidence="4" type="ORF">RFI_06950</name>
</gene>
<evidence type="ECO:0000256" key="1">
    <source>
        <dbReference type="ARBA" id="ARBA00022679"/>
    </source>
</evidence>
<dbReference type="InterPro" id="IPR026591">
    <property type="entry name" value="Sirtuin_cat_small_dom_sf"/>
</dbReference>
<evidence type="ECO:0000256" key="2">
    <source>
        <dbReference type="SAM" id="MobiDB-lite"/>
    </source>
</evidence>
<organism evidence="4 5">
    <name type="scientific">Reticulomyxa filosa</name>
    <dbReference type="NCBI Taxonomy" id="46433"/>
    <lineage>
        <taxon>Eukaryota</taxon>
        <taxon>Sar</taxon>
        <taxon>Rhizaria</taxon>
        <taxon>Retaria</taxon>
        <taxon>Foraminifera</taxon>
        <taxon>Monothalamids</taxon>
        <taxon>Reticulomyxidae</taxon>
        <taxon>Reticulomyxa</taxon>
    </lineage>
</organism>
<reference evidence="4 5" key="1">
    <citation type="journal article" date="2013" name="Curr. Biol.">
        <title>The Genome of the Foraminiferan Reticulomyxa filosa.</title>
        <authorList>
            <person name="Glockner G."/>
            <person name="Hulsmann N."/>
            <person name="Schleicher M."/>
            <person name="Noegel A.A."/>
            <person name="Eichinger L."/>
            <person name="Gallinger C."/>
            <person name="Pawlowski J."/>
            <person name="Sierra R."/>
            <person name="Euteneuer U."/>
            <person name="Pillet L."/>
            <person name="Moustafa A."/>
            <person name="Platzer M."/>
            <person name="Groth M."/>
            <person name="Szafranski K."/>
            <person name="Schliwa M."/>
        </authorList>
    </citation>
    <scope>NUCLEOTIDE SEQUENCE [LARGE SCALE GENOMIC DNA]</scope>
</reference>
<name>X6NY11_RETFI</name>
<dbReference type="AlphaFoldDB" id="X6NY11"/>
<comment type="caution">
    <text evidence="4">The sequence shown here is derived from an EMBL/GenBank/DDBJ whole genome shotgun (WGS) entry which is preliminary data.</text>
</comment>
<dbReference type="SUPFAM" id="SSF52467">
    <property type="entry name" value="DHS-like NAD/FAD-binding domain"/>
    <property type="match status" value="1"/>
</dbReference>
<dbReference type="EMBL" id="ASPP01005642">
    <property type="protein sequence ID" value="ETO30172.1"/>
    <property type="molecule type" value="Genomic_DNA"/>
</dbReference>
<evidence type="ECO:0000313" key="4">
    <source>
        <dbReference type="EMBL" id="ETO30172.1"/>
    </source>
</evidence>
<sequence>MASNVQLPQKRKTPEDKNEPEPENGGPTSSKRRKISATQPVSAEDEPEDTTGYYTLHLNENMILYSDDPVYVLFFSNLAITDLYLRQNNKKQQNIFEFAFINKKMAQATPRNVDWQFEADNEQDAKNKEKESENEPNLKSSNSAETIKNSNFHCCWRRHRLRQVSTFIWYQIEIKYILLYIFHVYILYVNKVDTSIALKNNGLPDYRSKHGFWRDYLPLKHCNLSLYEMSQSNWFINDPLTAWGFYSHRKFLYEKTSPHHGFTILKNWIDQRDYFIMTSKFVCFDNSNHFTVNSIDGQFIKAGFPQDKIWETHGSLFYLQCCQFSNCGNDSVVKFNQNIDIDETTFKVKEEKQVCIYLFVVISFICYQSGMCSCLQWLSPFINDKKQLIVIEIGCGNSMHSLHWEVEFLSTLSNVTIIRINPSISNNKETQRQTDNHIFLMSGAKHALEAIQNKIEKN</sequence>